<dbReference type="InterPro" id="IPR029032">
    <property type="entry name" value="AhpD-like"/>
</dbReference>
<dbReference type="Gene3D" id="3.40.50.1820">
    <property type="entry name" value="alpha/beta hydrolase"/>
    <property type="match status" value="1"/>
</dbReference>
<feature type="region of interest" description="Disordered" evidence="1">
    <location>
        <begin position="161"/>
        <end position="189"/>
    </location>
</feature>
<dbReference type="PRINTS" id="PR00111">
    <property type="entry name" value="ABHYDROLASE"/>
</dbReference>
<dbReference type="GO" id="GO:0016787">
    <property type="term" value="F:hydrolase activity"/>
    <property type="evidence" value="ECO:0007669"/>
    <property type="project" value="UniProtKB-KW"/>
</dbReference>
<dbReference type="STRING" id="1569628.A0A316UYR3"/>
<dbReference type="InterPro" id="IPR029058">
    <property type="entry name" value="AB_hydrolase_fold"/>
</dbReference>
<dbReference type="EMBL" id="KZ819662">
    <property type="protein sequence ID" value="PWN29928.1"/>
    <property type="molecule type" value="Genomic_DNA"/>
</dbReference>
<dbReference type="Gene3D" id="1.20.1290.10">
    <property type="entry name" value="AhpD-like"/>
    <property type="match status" value="1"/>
</dbReference>
<feature type="domain" description="Carboxymuconolactone decarboxylase-like" evidence="3">
    <location>
        <begin position="8"/>
        <end position="64"/>
    </location>
</feature>
<evidence type="ECO:0000313" key="4">
    <source>
        <dbReference type="EMBL" id="PWN29928.1"/>
    </source>
</evidence>
<dbReference type="SUPFAM" id="SSF53474">
    <property type="entry name" value="alpha/beta-Hydrolases"/>
    <property type="match status" value="1"/>
</dbReference>
<dbReference type="PANTHER" id="PTHR34846:SF11">
    <property type="entry name" value="4-CARBOXYMUCONOLACTONE DECARBOXYLASE FAMILY PROTEIN (AFU_ORTHOLOGUE AFUA_6G11590)"/>
    <property type="match status" value="1"/>
</dbReference>
<evidence type="ECO:0000313" key="5">
    <source>
        <dbReference type="Proteomes" id="UP000245884"/>
    </source>
</evidence>
<sequence>MLLNAAPIAEGWNKLLGAVRTGSSLQDDVREIMILRVAARNRASFEWIHHEPVARKAGVTTEQLTRIGDVSKTSSSSLTAAGKGQLSPLQAAATVYADKMTSSVKVDEATFESLKHELGKVAGTEGEKLNQLLVEATGTTAVYNMVSRFLVALDVDDRANEPVPVPGLPPSLSSSSSSSTPQQDLGPATGRIVTRDGLTLATRTHFHSMKAPWLLLINSLITNVSMWDSVVPLLASRYNILCYDQRGHGSSAIPDQPCTVEQLADDAADVLSALGIDKAKAVIGVSQGGATALSFAISHPERTECIIANDTQAASPEANFHAWEDRIALAKREGMEAIAKATVARWYGEEEAGDEEEQKAREKAHAMIVSTELRGFEQGARALQKYDLLQAGLLEAIAKKPTLLIAGEKDGALPKGLAALAEKVKEAQSGATVAFQAIEGASHLPMLDRPEKWCDVVLRFLESQ</sequence>
<dbReference type="Proteomes" id="UP000245884">
    <property type="component" value="Unassembled WGS sequence"/>
</dbReference>
<dbReference type="Pfam" id="PF02627">
    <property type="entry name" value="CMD"/>
    <property type="match status" value="1"/>
</dbReference>
<dbReference type="InterPro" id="IPR003779">
    <property type="entry name" value="CMD-like"/>
</dbReference>
<dbReference type="AlphaFoldDB" id="A0A316UYR3"/>
<dbReference type="InterPro" id="IPR000073">
    <property type="entry name" value="AB_hydrolase_1"/>
</dbReference>
<dbReference type="GeneID" id="37026688"/>
<evidence type="ECO:0000259" key="3">
    <source>
        <dbReference type="Pfam" id="PF02627"/>
    </source>
</evidence>
<gene>
    <name evidence="4" type="ORF">BDZ90DRAFT_228972</name>
</gene>
<name>A0A316UYR3_9BASI</name>
<protein>
    <submittedName>
        <fullName evidence="4">Alpha/beta-hydrolase</fullName>
    </submittedName>
</protein>
<organism evidence="4 5">
    <name type="scientific">Jaminaea rosea</name>
    <dbReference type="NCBI Taxonomy" id="1569628"/>
    <lineage>
        <taxon>Eukaryota</taxon>
        <taxon>Fungi</taxon>
        <taxon>Dikarya</taxon>
        <taxon>Basidiomycota</taxon>
        <taxon>Ustilaginomycotina</taxon>
        <taxon>Exobasidiomycetes</taxon>
        <taxon>Microstromatales</taxon>
        <taxon>Microstromatales incertae sedis</taxon>
        <taxon>Jaminaea</taxon>
    </lineage>
</organism>
<dbReference type="SUPFAM" id="SSF69118">
    <property type="entry name" value="AhpD-like"/>
    <property type="match status" value="1"/>
</dbReference>
<evidence type="ECO:0000256" key="1">
    <source>
        <dbReference type="SAM" id="MobiDB-lite"/>
    </source>
</evidence>
<accession>A0A316UYR3</accession>
<dbReference type="GO" id="GO:0051920">
    <property type="term" value="F:peroxiredoxin activity"/>
    <property type="evidence" value="ECO:0007669"/>
    <property type="project" value="InterPro"/>
</dbReference>
<dbReference type="RefSeq" id="XP_025364540.1">
    <property type="nucleotide sequence ID" value="XM_025504865.1"/>
</dbReference>
<dbReference type="OrthoDB" id="9998495at2759"/>
<dbReference type="Pfam" id="PF00561">
    <property type="entry name" value="Abhydrolase_1"/>
    <property type="match status" value="1"/>
</dbReference>
<proteinExistence type="predicted"/>
<feature type="domain" description="AB hydrolase-1" evidence="2">
    <location>
        <begin position="212"/>
        <end position="450"/>
    </location>
</feature>
<keyword evidence="4" id="KW-0378">Hydrolase</keyword>
<feature type="compositionally biased region" description="Low complexity" evidence="1">
    <location>
        <begin position="170"/>
        <end position="179"/>
    </location>
</feature>
<dbReference type="PANTHER" id="PTHR34846">
    <property type="entry name" value="4-CARBOXYMUCONOLACTONE DECARBOXYLASE FAMILY PROTEIN (AFU_ORTHOLOGUE AFUA_6G11590)"/>
    <property type="match status" value="1"/>
</dbReference>
<evidence type="ECO:0000259" key="2">
    <source>
        <dbReference type="Pfam" id="PF00561"/>
    </source>
</evidence>
<reference evidence="4 5" key="1">
    <citation type="journal article" date="2018" name="Mol. Biol. Evol.">
        <title>Broad Genomic Sampling Reveals a Smut Pathogenic Ancestry of the Fungal Clade Ustilaginomycotina.</title>
        <authorList>
            <person name="Kijpornyongpan T."/>
            <person name="Mondo S.J."/>
            <person name="Barry K."/>
            <person name="Sandor L."/>
            <person name="Lee J."/>
            <person name="Lipzen A."/>
            <person name="Pangilinan J."/>
            <person name="LaButti K."/>
            <person name="Hainaut M."/>
            <person name="Henrissat B."/>
            <person name="Grigoriev I.V."/>
            <person name="Spatafora J.W."/>
            <person name="Aime M.C."/>
        </authorList>
    </citation>
    <scope>NUCLEOTIDE SEQUENCE [LARGE SCALE GENOMIC DNA]</scope>
    <source>
        <strain evidence="4 5">MCA 5214</strain>
    </source>
</reference>
<keyword evidence="5" id="KW-1185">Reference proteome</keyword>